<name>A0A521F866_9SPHI</name>
<protein>
    <submittedName>
        <fullName evidence="1">Uncharacterized protein</fullName>
    </submittedName>
</protein>
<evidence type="ECO:0000313" key="1">
    <source>
        <dbReference type="EMBL" id="SMO92316.1"/>
    </source>
</evidence>
<dbReference type="RefSeq" id="WP_142529978.1">
    <property type="nucleotide sequence ID" value="NZ_CBCSJO010000010.1"/>
</dbReference>
<sequence length="117" mass="13915">MDMRRLARGTMIPTLTEWAYSSRMGKHLPKETCNLFDFGGTHSIHVDLTYLDKDYRKKYVETNFQKYCLEFVKQITPVLKLWAVKNNVNELNFILRFKAHYLYAAQIKLIINPEDRP</sequence>
<proteinExistence type="predicted"/>
<organism evidence="1 2">
    <name type="scientific">Pedobacter westerhofensis</name>
    <dbReference type="NCBI Taxonomy" id="425512"/>
    <lineage>
        <taxon>Bacteria</taxon>
        <taxon>Pseudomonadati</taxon>
        <taxon>Bacteroidota</taxon>
        <taxon>Sphingobacteriia</taxon>
        <taxon>Sphingobacteriales</taxon>
        <taxon>Sphingobacteriaceae</taxon>
        <taxon>Pedobacter</taxon>
    </lineage>
</organism>
<dbReference type="AlphaFoldDB" id="A0A521F866"/>
<reference evidence="1 2" key="1">
    <citation type="submission" date="2017-05" db="EMBL/GenBank/DDBJ databases">
        <authorList>
            <person name="Varghese N."/>
            <person name="Submissions S."/>
        </authorList>
    </citation>
    <scope>NUCLEOTIDE SEQUENCE [LARGE SCALE GENOMIC DNA]</scope>
    <source>
        <strain evidence="1 2">DSM 19036</strain>
    </source>
</reference>
<accession>A0A521F866</accession>
<gene>
    <name evidence="1" type="ORF">SAMN06265348_110280</name>
</gene>
<evidence type="ECO:0000313" key="2">
    <source>
        <dbReference type="Proteomes" id="UP000320300"/>
    </source>
</evidence>
<keyword evidence="2" id="KW-1185">Reference proteome</keyword>
<dbReference type="OrthoDB" id="767136at2"/>
<dbReference type="EMBL" id="FXTN01000010">
    <property type="protein sequence ID" value="SMO92316.1"/>
    <property type="molecule type" value="Genomic_DNA"/>
</dbReference>
<dbReference type="Proteomes" id="UP000320300">
    <property type="component" value="Unassembled WGS sequence"/>
</dbReference>